<proteinExistence type="predicted"/>
<evidence type="ECO:0000256" key="1">
    <source>
        <dbReference type="SAM" id="SignalP"/>
    </source>
</evidence>
<evidence type="ECO:0008006" key="4">
    <source>
        <dbReference type="Google" id="ProtNLM"/>
    </source>
</evidence>
<protein>
    <recommendedName>
        <fullName evidence="4">Derlin</fullName>
    </recommendedName>
</protein>
<accession>A0A167GSW6</accession>
<reference evidence="2 3" key="1">
    <citation type="journal article" date="2016" name="Mol. Biol. Evol.">
        <title>Comparative Genomics of Early-Diverging Mushroom-Forming Fungi Provides Insights into the Origins of Lignocellulose Decay Capabilities.</title>
        <authorList>
            <person name="Nagy L.G."/>
            <person name="Riley R."/>
            <person name="Tritt A."/>
            <person name="Adam C."/>
            <person name="Daum C."/>
            <person name="Floudas D."/>
            <person name="Sun H."/>
            <person name="Yadav J.S."/>
            <person name="Pangilinan J."/>
            <person name="Larsson K.H."/>
            <person name="Matsuura K."/>
            <person name="Barry K."/>
            <person name="Labutti K."/>
            <person name="Kuo R."/>
            <person name="Ohm R.A."/>
            <person name="Bhattacharya S.S."/>
            <person name="Shirouzu T."/>
            <person name="Yoshinaga Y."/>
            <person name="Martin F.M."/>
            <person name="Grigoriev I.V."/>
            <person name="Hibbett D.S."/>
        </authorList>
    </citation>
    <scope>NUCLEOTIDE SEQUENCE [LARGE SCALE GENOMIC DNA]</scope>
    <source>
        <strain evidence="2 3">TUFC12733</strain>
    </source>
</reference>
<dbReference type="Proteomes" id="UP000076738">
    <property type="component" value="Unassembled WGS sequence"/>
</dbReference>
<sequence length="81" mass="8739">MLHGGQVSYSVLQPSHFPWLSALLSPLLLAAPIDWETAVSVFALHLYVLPAPVRARFVSSLTSVHLPAGSPRRITAQPAAR</sequence>
<keyword evidence="1" id="KW-0732">Signal</keyword>
<gene>
    <name evidence="2" type="ORF">CALVIDRAFT_542327</name>
</gene>
<name>A0A167GSW6_CALVF</name>
<evidence type="ECO:0000313" key="3">
    <source>
        <dbReference type="Proteomes" id="UP000076738"/>
    </source>
</evidence>
<evidence type="ECO:0000313" key="2">
    <source>
        <dbReference type="EMBL" id="KZO90869.1"/>
    </source>
</evidence>
<dbReference type="AlphaFoldDB" id="A0A167GSW6"/>
<dbReference type="EMBL" id="KV417333">
    <property type="protein sequence ID" value="KZO90869.1"/>
    <property type="molecule type" value="Genomic_DNA"/>
</dbReference>
<organism evidence="2 3">
    <name type="scientific">Calocera viscosa (strain TUFC12733)</name>
    <dbReference type="NCBI Taxonomy" id="1330018"/>
    <lineage>
        <taxon>Eukaryota</taxon>
        <taxon>Fungi</taxon>
        <taxon>Dikarya</taxon>
        <taxon>Basidiomycota</taxon>
        <taxon>Agaricomycotina</taxon>
        <taxon>Dacrymycetes</taxon>
        <taxon>Dacrymycetales</taxon>
        <taxon>Dacrymycetaceae</taxon>
        <taxon>Calocera</taxon>
    </lineage>
</organism>
<keyword evidence="3" id="KW-1185">Reference proteome</keyword>
<feature type="signal peptide" evidence="1">
    <location>
        <begin position="1"/>
        <end position="30"/>
    </location>
</feature>
<feature type="chain" id="PRO_5007887159" description="Derlin" evidence="1">
    <location>
        <begin position="31"/>
        <end position="81"/>
    </location>
</feature>